<protein>
    <submittedName>
        <fullName evidence="1">Uncharacterized protein</fullName>
    </submittedName>
</protein>
<reference evidence="1" key="2">
    <citation type="journal article" date="2023" name="Commun. Biol.">
        <title>Intrasexual cuticular hydrocarbon dimorphism in a wasp sheds light on hydrocarbon biosynthesis genes in Hymenoptera.</title>
        <authorList>
            <person name="Moris V.C."/>
            <person name="Podsiadlowski L."/>
            <person name="Martin S."/>
            <person name="Oeyen J.P."/>
            <person name="Donath A."/>
            <person name="Petersen M."/>
            <person name="Wilbrandt J."/>
            <person name="Misof B."/>
            <person name="Liedtke D."/>
            <person name="Thamm M."/>
            <person name="Scheiner R."/>
            <person name="Schmitt T."/>
            <person name="Niehuis O."/>
        </authorList>
    </citation>
    <scope>NUCLEOTIDE SEQUENCE</scope>
    <source>
        <strain evidence="1">GBR_01_08_01A</strain>
    </source>
</reference>
<reference evidence="1" key="1">
    <citation type="submission" date="2021-08" db="EMBL/GenBank/DDBJ databases">
        <authorList>
            <person name="Misof B."/>
            <person name="Oliver O."/>
            <person name="Podsiadlowski L."/>
            <person name="Donath A."/>
            <person name="Peters R."/>
            <person name="Mayer C."/>
            <person name="Rust J."/>
            <person name="Gunkel S."/>
            <person name="Lesny P."/>
            <person name="Martin S."/>
            <person name="Oeyen J.P."/>
            <person name="Petersen M."/>
            <person name="Panagiotis P."/>
            <person name="Wilbrandt J."/>
            <person name="Tanja T."/>
        </authorList>
    </citation>
    <scope>NUCLEOTIDE SEQUENCE</scope>
    <source>
        <strain evidence="1">GBR_01_08_01A</strain>
        <tissue evidence="1">Thorax + abdomen</tissue>
    </source>
</reference>
<comment type="caution">
    <text evidence="1">The sequence shown here is derived from an EMBL/GenBank/DDBJ whole genome shotgun (WGS) entry which is preliminary data.</text>
</comment>
<dbReference type="EMBL" id="JAIFRP010000031">
    <property type="protein sequence ID" value="KAK2582326.1"/>
    <property type="molecule type" value="Genomic_DNA"/>
</dbReference>
<dbReference type="AlphaFoldDB" id="A0AAD9RMD8"/>
<accession>A0AAD9RMD8</accession>
<evidence type="ECO:0000313" key="1">
    <source>
        <dbReference type="EMBL" id="KAK2582326.1"/>
    </source>
</evidence>
<organism evidence="1 2">
    <name type="scientific">Odynerus spinipes</name>
    <dbReference type="NCBI Taxonomy" id="1348599"/>
    <lineage>
        <taxon>Eukaryota</taxon>
        <taxon>Metazoa</taxon>
        <taxon>Ecdysozoa</taxon>
        <taxon>Arthropoda</taxon>
        <taxon>Hexapoda</taxon>
        <taxon>Insecta</taxon>
        <taxon>Pterygota</taxon>
        <taxon>Neoptera</taxon>
        <taxon>Endopterygota</taxon>
        <taxon>Hymenoptera</taxon>
        <taxon>Apocrita</taxon>
        <taxon>Aculeata</taxon>
        <taxon>Vespoidea</taxon>
        <taxon>Vespidae</taxon>
        <taxon>Eumeninae</taxon>
        <taxon>Odynerus</taxon>
    </lineage>
</organism>
<dbReference type="Proteomes" id="UP001258017">
    <property type="component" value="Unassembled WGS sequence"/>
</dbReference>
<evidence type="ECO:0000313" key="2">
    <source>
        <dbReference type="Proteomes" id="UP001258017"/>
    </source>
</evidence>
<keyword evidence="2" id="KW-1185">Reference proteome</keyword>
<proteinExistence type="predicted"/>
<name>A0AAD9RMD8_9HYME</name>
<gene>
    <name evidence="1" type="ORF">KPH14_004663</name>
</gene>
<sequence length="68" mass="7908">MAEPRAANDIAEEDAQTHYERYKRRREEGGMLHPSSMFIRVHGRKRSQVTGQITVRFETQDDNVDDAC</sequence>